<evidence type="ECO:0000256" key="7">
    <source>
        <dbReference type="ARBA" id="ARBA00061007"/>
    </source>
</evidence>
<comment type="similarity">
    <text evidence="7">Belongs to the WRKY group II-b family.</text>
</comment>
<keyword evidence="2" id="KW-0805">Transcription regulation</keyword>
<evidence type="ECO:0000313" key="11">
    <source>
        <dbReference type="Proteomes" id="UP001634393"/>
    </source>
</evidence>
<dbReference type="PANTHER" id="PTHR31429:SF54">
    <property type="entry name" value="WRKY TRANSCRIPTION FACTOR 9-RELATED"/>
    <property type="match status" value="1"/>
</dbReference>
<accession>A0ABD3RNG4</accession>
<evidence type="ECO:0000256" key="4">
    <source>
        <dbReference type="ARBA" id="ARBA00023125"/>
    </source>
</evidence>
<dbReference type="EMBL" id="JBJXBP010000008">
    <property type="protein sequence ID" value="KAL3814458.1"/>
    <property type="molecule type" value="Genomic_DNA"/>
</dbReference>
<dbReference type="Gene3D" id="2.20.25.80">
    <property type="entry name" value="WRKY domain"/>
    <property type="match status" value="1"/>
</dbReference>
<dbReference type="Proteomes" id="UP001634393">
    <property type="component" value="Unassembled WGS sequence"/>
</dbReference>
<organism evidence="10 11">
    <name type="scientific">Penstemon smallii</name>
    <dbReference type="NCBI Taxonomy" id="265156"/>
    <lineage>
        <taxon>Eukaryota</taxon>
        <taxon>Viridiplantae</taxon>
        <taxon>Streptophyta</taxon>
        <taxon>Embryophyta</taxon>
        <taxon>Tracheophyta</taxon>
        <taxon>Spermatophyta</taxon>
        <taxon>Magnoliopsida</taxon>
        <taxon>eudicotyledons</taxon>
        <taxon>Gunneridae</taxon>
        <taxon>Pentapetalae</taxon>
        <taxon>asterids</taxon>
        <taxon>lamiids</taxon>
        <taxon>Lamiales</taxon>
        <taxon>Plantaginaceae</taxon>
        <taxon>Cheloneae</taxon>
        <taxon>Penstemon</taxon>
    </lineage>
</organism>
<protein>
    <recommendedName>
        <fullName evidence="9">WRKY domain-containing protein</fullName>
    </recommendedName>
</protein>
<evidence type="ECO:0000256" key="6">
    <source>
        <dbReference type="ARBA" id="ARBA00023242"/>
    </source>
</evidence>
<comment type="caution">
    <text evidence="10">The sequence shown here is derived from an EMBL/GenBank/DDBJ whole genome shotgun (WGS) entry which is preliminary data.</text>
</comment>
<dbReference type="AlphaFoldDB" id="A0ABD3RNG4"/>
<keyword evidence="4" id="KW-0238">DNA-binding</keyword>
<proteinExistence type="inferred from homology"/>
<evidence type="ECO:0000256" key="8">
    <source>
        <dbReference type="SAM" id="MobiDB-lite"/>
    </source>
</evidence>
<dbReference type="InterPro" id="IPR044810">
    <property type="entry name" value="WRKY_plant"/>
</dbReference>
<keyword evidence="3" id="KW-0175">Coiled coil</keyword>
<name>A0ABD3RNG4_9LAMI</name>
<dbReference type="SUPFAM" id="SSF118290">
    <property type="entry name" value="WRKY DNA-binding domain"/>
    <property type="match status" value="1"/>
</dbReference>
<keyword evidence="5" id="KW-0804">Transcription</keyword>
<dbReference type="InterPro" id="IPR036576">
    <property type="entry name" value="WRKY_dom_sf"/>
</dbReference>
<dbReference type="FunFam" id="2.20.25.80:FF:000002">
    <property type="entry name" value="probable WRKY transcription factor 31"/>
    <property type="match status" value="1"/>
</dbReference>
<evidence type="ECO:0000259" key="9">
    <source>
        <dbReference type="PROSITE" id="PS50811"/>
    </source>
</evidence>
<dbReference type="Pfam" id="PF03106">
    <property type="entry name" value="WRKY"/>
    <property type="match status" value="1"/>
</dbReference>
<gene>
    <name evidence="10" type="ORF">ACJIZ3_015726</name>
</gene>
<feature type="compositionally biased region" description="Polar residues" evidence="8">
    <location>
        <begin position="481"/>
        <end position="491"/>
    </location>
</feature>
<evidence type="ECO:0000256" key="2">
    <source>
        <dbReference type="ARBA" id="ARBA00023015"/>
    </source>
</evidence>
<dbReference type="InterPro" id="IPR003657">
    <property type="entry name" value="WRKY_dom"/>
</dbReference>
<evidence type="ECO:0000256" key="3">
    <source>
        <dbReference type="ARBA" id="ARBA00023054"/>
    </source>
</evidence>
<comment type="subcellular location">
    <subcellularLocation>
        <location evidence="1">Nucleus</location>
    </subcellularLocation>
</comment>
<keyword evidence="6" id="KW-0539">Nucleus</keyword>
<evidence type="ECO:0000256" key="5">
    <source>
        <dbReference type="ARBA" id="ARBA00023163"/>
    </source>
</evidence>
<dbReference type="PROSITE" id="PS50811">
    <property type="entry name" value="WRKY"/>
    <property type="match status" value="1"/>
</dbReference>
<reference evidence="10 11" key="1">
    <citation type="submission" date="2024-12" db="EMBL/GenBank/DDBJ databases">
        <title>The unique morphological basis and parallel evolutionary history of personate flowers in Penstemon.</title>
        <authorList>
            <person name="Depatie T.H."/>
            <person name="Wessinger C.A."/>
        </authorList>
    </citation>
    <scope>NUCLEOTIDE SEQUENCE [LARGE SCALE GENOMIC DNA]</scope>
    <source>
        <strain evidence="10">WTNN_2</strain>
        <tissue evidence="10">Leaf</tissue>
    </source>
</reference>
<sequence length="511" mass="56971">MEFETEEKVETMEFDLSLKLDHDDAQEQSINTLSEELDDHKKPSYNNIDEKSFDSEELCIMQMKMNRMKEENKVLRDAVNQTMKDYTLLQTKFAIIQQNNQNNKDSSSVIFSLNGIGHPSEEEEEEEEANNKISGRNFVVSNNNNNNNNNIISNEELEDDDELSLSLGVQSGSRRVVERRRSDHNMDDHAYHESTMMTTGLIKPIQDDDQLLNNNNNNLQGIMNNISSPPNKRARVSVRARCEAATMNDGCQWRKYGQKIAKGNPCPRAYYRCTVAPGCPVRKQVQRCLDDMSILITTYEGTHNHPLPVGATSMASTTSTASSCMLLDHPNNPFSDSHRRLLSSNLNQSHFSNYHQNMMNPHLLINPSTPYMPNPSYHDPTKGGIVLDLTNGNGNGNSAASSSNSMPQLGYSSLMPKHGNLNGNGTVLGQLFPCSNRLLDHHHHQGINSNKSMAENVSEITSDPKFRVAVAAAISSIINKDTQTSSNNGTSTDEKTNWVLESAGNSTRDSS</sequence>
<feature type="domain" description="WRKY" evidence="9">
    <location>
        <begin position="242"/>
        <end position="308"/>
    </location>
</feature>
<dbReference type="PANTHER" id="PTHR31429">
    <property type="entry name" value="WRKY TRANSCRIPTION FACTOR 36-RELATED"/>
    <property type="match status" value="1"/>
</dbReference>
<evidence type="ECO:0000313" key="10">
    <source>
        <dbReference type="EMBL" id="KAL3814458.1"/>
    </source>
</evidence>
<feature type="region of interest" description="Disordered" evidence="8">
    <location>
        <begin position="481"/>
        <end position="511"/>
    </location>
</feature>
<dbReference type="SMART" id="SM00774">
    <property type="entry name" value="WRKY"/>
    <property type="match status" value="1"/>
</dbReference>
<evidence type="ECO:0000256" key="1">
    <source>
        <dbReference type="ARBA" id="ARBA00004123"/>
    </source>
</evidence>
<keyword evidence="11" id="KW-1185">Reference proteome</keyword>
<dbReference type="GO" id="GO:0003677">
    <property type="term" value="F:DNA binding"/>
    <property type="evidence" value="ECO:0007669"/>
    <property type="project" value="UniProtKB-KW"/>
</dbReference>
<dbReference type="GO" id="GO:0005634">
    <property type="term" value="C:nucleus"/>
    <property type="evidence" value="ECO:0007669"/>
    <property type="project" value="UniProtKB-SubCell"/>
</dbReference>